<evidence type="ECO:0000313" key="1">
    <source>
        <dbReference type="EMBL" id="BBA28801.1"/>
    </source>
</evidence>
<reference evidence="1 2" key="1">
    <citation type="submission" date="2017-05" db="EMBL/GenBank/DDBJ databases">
        <title>whole genome sequence of Prevotella melaninogenica GAI 07411.</title>
        <authorList>
            <person name="Kondo Y."/>
            <person name="Hoshino T."/>
        </authorList>
    </citation>
    <scope>NUCLEOTIDE SEQUENCE [LARGE SCALE GENOMIC DNA]</scope>
    <source>
        <strain evidence="1 2">GAI 07411</strain>
    </source>
</reference>
<accession>A0A250KGP4</accession>
<dbReference type="AlphaFoldDB" id="A0A250KGP4"/>
<evidence type="ECO:0000313" key="2">
    <source>
        <dbReference type="Proteomes" id="UP000267517"/>
    </source>
</evidence>
<dbReference type="EMBL" id="AP018049">
    <property type="protein sequence ID" value="BBA28801.1"/>
    <property type="molecule type" value="Genomic_DNA"/>
</dbReference>
<sequence length="52" mass="5993">MLFLIFILTAVFCGVSIFCMGVDLGKELQKKEQEKQDKVLKEIRQKGYNVNV</sequence>
<dbReference type="Proteomes" id="UP000267517">
    <property type="component" value="Chromosome I"/>
</dbReference>
<proteinExistence type="predicted"/>
<protein>
    <submittedName>
        <fullName evidence="1">Uncharacterized protein</fullName>
    </submittedName>
</protein>
<gene>
    <name evidence="1" type="ORF">PMEL1_00709</name>
</gene>
<organism evidence="1 2">
    <name type="scientific">Prevotella melaninogenica</name>
    <dbReference type="NCBI Taxonomy" id="28132"/>
    <lineage>
        <taxon>Bacteria</taxon>
        <taxon>Pseudomonadati</taxon>
        <taxon>Bacteroidota</taxon>
        <taxon>Bacteroidia</taxon>
        <taxon>Bacteroidales</taxon>
        <taxon>Prevotellaceae</taxon>
        <taxon>Prevotella</taxon>
    </lineage>
</organism>
<name>A0A250KGP4_9BACT</name>